<dbReference type="Proteomes" id="UP000010988">
    <property type="component" value="Unassembled WGS sequence"/>
</dbReference>
<comment type="caution">
    <text evidence="2">The sequence shown here is derived from an EMBL/GenBank/DDBJ whole genome shotgun (WGS) entry which is preliminary data.</text>
</comment>
<reference evidence="2 3" key="1">
    <citation type="submission" date="2012-12" db="EMBL/GenBank/DDBJ databases">
        <title>Whole genome shotgun sequence of Gordonia aichiensis NBRC 108223.</title>
        <authorList>
            <person name="Isaki-Nakamura S."/>
            <person name="Hosoyama A."/>
            <person name="Tsuchikane K."/>
            <person name="Ando Y."/>
            <person name="Baba S."/>
            <person name="Ohji S."/>
            <person name="Hamada M."/>
            <person name="Tamura T."/>
            <person name="Yamazoe A."/>
            <person name="Yamazaki S."/>
            <person name="Fujita N."/>
        </authorList>
    </citation>
    <scope>NUCLEOTIDE SEQUENCE [LARGE SCALE GENOMIC DNA]</scope>
    <source>
        <strain evidence="2 3">NBRC 108223</strain>
    </source>
</reference>
<dbReference type="STRING" id="1220583.GOACH_07_00690"/>
<evidence type="ECO:0000313" key="3">
    <source>
        <dbReference type="Proteomes" id="UP000010988"/>
    </source>
</evidence>
<evidence type="ECO:0000313" key="2">
    <source>
        <dbReference type="EMBL" id="GAC48785.1"/>
    </source>
</evidence>
<keyword evidence="3" id="KW-1185">Reference proteome</keyword>
<accession>L7KIR9</accession>
<dbReference type="Pfam" id="PF10745">
    <property type="entry name" value="DUF2530"/>
    <property type="match status" value="1"/>
</dbReference>
<proteinExistence type="predicted"/>
<organism evidence="2 3">
    <name type="scientific">Gordonia aichiensis NBRC 108223</name>
    <dbReference type="NCBI Taxonomy" id="1220583"/>
    <lineage>
        <taxon>Bacteria</taxon>
        <taxon>Bacillati</taxon>
        <taxon>Actinomycetota</taxon>
        <taxon>Actinomycetes</taxon>
        <taxon>Mycobacteriales</taxon>
        <taxon>Gordoniaceae</taxon>
        <taxon>Gordonia</taxon>
    </lineage>
</organism>
<evidence type="ECO:0008006" key="4">
    <source>
        <dbReference type="Google" id="ProtNLM"/>
    </source>
</evidence>
<gene>
    <name evidence="2" type="ORF">GOACH_07_00690</name>
</gene>
<keyword evidence="1" id="KW-0472">Membrane</keyword>
<keyword evidence="1" id="KW-1133">Transmembrane helix</keyword>
<feature type="transmembrane region" description="Helical" evidence="1">
    <location>
        <begin position="53"/>
        <end position="73"/>
    </location>
</feature>
<dbReference type="AlphaFoldDB" id="L7KIR9"/>
<dbReference type="eggNOG" id="ENOG5033IM2">
    <property type="taxonomic scope" value="Bacteria"/>
</dbReference>
<dbReference type="InterPro" id="IPR019681">
    <property type="entry name" value="DUF2530"/>
</dbReference>
<evidence type="ECO:0000256" key="1">
    <source>
        <dbReference type="SAM" id="Phobius"/>
    </source>
</evidence>
<name>L7KIR9_9ACTN</name>
<dbReference type="EMBL" id="BANR01000007">
    <property type="protein sequence ID" value="GAC48785.1"/>
    <property type="molecule type" value="Genomic_DNA"/>
</dbReference>
<protein>
    <recommendedName>
        <fullName evidence="4">DUF2530 domain-containing protein</fullName>
    </recommendedName>
</protein>
<sequence>MGEVTLSCVADEPEIPQLPRALRAPEPVIVVGMVAWLVATIVVWAAGWGGGRTLAVCLVGLAVGVLGTGVFLIQRASARRGDRTAQRGLD</sequence>
<feature type="transmembrane region" description="Helical" evidence="1">
    <location>
        <begin position="28"/>
        <end position="47"/>
    </location>
</feature>
<keyword evidence="1" id="KW-0812">Transmembrane</keyword>